<comment type="caution">
    <text evidence="3">The sequence shown here is derived from an EMBL/GenBank/DDBJ whole genome shotgun (WGS) entry which is preliminary data.</text>
</comment>
<evidence type="ECO:0000259" key="2">
    <source>
        <dbReference type="SMART" id="SM00859"/>
    </source>
</evidence>
<proteinExistence type="predicted"/>
<dbReference type="GO" id="GO:0016620">
    <property type="term" value="F:oxidoreductase activity, acting on the aldehyde or oxo group of donors, NAD or NADP as acceptor"/>
    <property type="evidence" value="ECO:0007669"/>
    <property type="project" value="InterPro"/>
</dbReference>
<dbReference type="InterPro" id="IPR000534">
    <property type="entry name" value="Semialdehyde_DH_NAD-bd"/>
</dbReference>
<dbReference type="OrthoDB" id="9786864at2"/>
<organism evidence="3 4">
    <name type="scientific">Pedobacter antarcticus 4BY</name>
    <dbReference type="NCBI Taxonomy" id="1358423"/>
    <lineage>
        <taxon>Bacteria</taxon>
        <taxon>Pseudomonadati</taxon>
        <taxon>Bacteroidota</taxon>
        <taxon>Sphingobacteriia</taxon>
        <taxon>Sphingobacteriales</taxon>
        <taxon>Sphingobacteriaceae</taxon>
        <taxon>Pedobacter</taxon>
    </lineage>
</organism>
<dbReference type="InterPro" id="IPR036291">
    <property type="entry name" value="NAD(P)-bd_dom_sf"/>
</dbReference>
<dbReference type="InterPro" id="IPR051267">
    <property type="entry name" value="STEAP_metalloreductase"/>
</dbReference>
<dbReference type="Proteomes" id="UP000028007">
    <property type="component" value="Unassembled WGS sequence"/>
</dbReference>
<dbReference type="InterPro" id="IPR028939">
    <property type="entry name" value="P5C_Rdtase_cat_N"/>
</dbReference>
<dbReference type="Pfam" id="PF03807">
    <property type="entry name" value="F420_oxidored"/>
    <property type="match status" value="1"/>
</dbReference>
<evidence type="ECO:0000313" key="4">
    <source>
        <dbReference type="Proteomes" id="UP000028007"/>
    </source>
</evidence>
<dbReference type="EMBL" id="JNFF01000022">
    <property type="protein sequence ID" value="KEQ30934.1"/>
    <property type="molecule type" value="Genomic_DNA"/>
</dbReference>
<evidence type="ECO:0000256" key="1">
    <source>
        <dbReference type="ARBA" id="ARBA00023002"/>
    </source>
</evidence>
<evidence type="ECO:0000313" key="3">
    <source>
        <dbReference type="EMBL" id="KEQ30934.1"/>
    </source>
</evidence>
<gene>
    <name evidence="3" type="ORF">N180_08615</name>
</gene>
<dbReference type="AlphaFoldDB" id="A0A081PJR1"/>
<keyword evidence="1" id="KW-0560">Oxidoreductase</keyword>
<reference evidence="3 4" key="1">
    <citation type="journal article" date="1992" name="Int. J. Syst. Bacteriol.">
        <title>Sphingobacterium antarcticus sp. nov. a Psychrotrophic Bacterium from the Soils of Schirmacher Oasis, Antarctica.</title>
        <authorList>
            <person name="Shivaji S."/>
            <person name="Ray M.K."/>
            <person name="Rao N.S."/>
            <person name="Saiserr L."/>
            <person name="Jagannadham M.V."/>
            <person name="Kumar G.S."/>
            <person name="Reddy G."/>
            <person name="Bhargava P.M."/>
        </authorList>
    </citation>
    <scope>NUCLEOTIDE SEQUENCE [LARGE SCALE GENOMIC DNA]</scope>
    <source>
        <strain evidence="3 4">4BY</strain>
    </source>
</reference>
<dbReference type="SMART" id="SM00859">
    <property type="entry name" value="Semialdhyde_dh"/>
    <property type="match status" value="1"/>
</dbReference>
<feature type="domain" description="Semialdehyde dehydrogenase NAD-binding" evidence="2">
    <location>
        <begin position="2"/>
        <end position="107"/>
    </location>
</feature>
<name>A0A081PJR1_9SPHI</name>
<dbReference type="SUPFAM" id="SSF51735">
    <property type="entry name" value="NAD(P)-binding Rossmann-fold domains"/>
    <property type="match status" value="1"/>
</dbReference>
<protein>
    <submittedName>
        <fullName evidence="3">3-hydroxyisobutyrate dehydrogenase</fullName>
    </submittedName>
</protein>
<dbReference type="PANTHER" id="PTHR14239">
    <property type="entry name" value="DUDULIN-RELATED"/>
    <property type="match status" value="1"/>
</dbReference>
<accession>A0A081PJR1</accession>
<dbReference type="GO" id="GO:0051287">
    <property type="term" value="F:NAD binding"/>
    <property type="evidence" value="ECO:0007669"/>
    <property type="project" value="InterPro"/>
</dbReference>
<dbReference type="Gene3D" id="3.40.50.720">
    <property type="entry name" value="NAD(P)-binding Rossmann-like Domain"/>
    <property type="match status" value="1"/>
</dbReference>
<dbReference type="PANTHER" id="PTHR14239:SF10">
    <property type="entry name" value="REDUCTASE"/>
    <property type="match status" value="1"/>
</dbReference>
<sequence length="251" mass="26997">MKIGIIGTGAIGGTIAKKMVGAGHEVSVTSSAKFDQVEKRAHELGALPSTLEELVKEVDVVILAVPTIAIPNLPKTLFDEVPQGTIIVDTSNYYPFRDADIEEIKNGKVESIWVSEQIGRPVIKAFNNLLAETLISGGKPQGAKGRVAMAISGDDIQAKNIISGLIDEAGFDVVDAGDLQSSWRHQPGTPAYCTELNTKELKQALKDGIREVAAQIRDSVIKLFSERATPPSHEDIVEFNRSLFPENPKAG</sequence>
<dbReference type="eggNOG" id="COG2085">
    <property type="taxonomic scope" value="Bacteria"/>
</dbReference>
<keyword evidence="4" id="KW-1185">Reference proteome</keyword>